<protein>
    <submittedName>
        <fullName evidence="2">Protein real-time</fullName>
    </submittedName>
</protein>
<dbReference type="InterPro" id="IPR036865">
    <property type="entry name" value="CRAL-TRIO_dom_sf"/>
</dbReference>
<dbReference type="InterPro" id="IPR036273">
    <property type="entry name" value="CRAL/TRIO_N_dom_sf"/>
</dbReference>
<accession>A0A226D3N1</accession>
<dbReference type="Gene3D" id="3.40.525.10">
    <property type="entry name" value="CRAL-TRIO lipid binding domain"/>
    <property type="match status" value="1"/>
</dbReference>
<dbReference type="EMBL" id="LNIX01000039">
    <property type="protein sequence ID" value="OXA39357.1"/>
    <property type="molecule type" value="Genomic_DNA"/>
</dbReference>
<reference evidence="2 3" key="1">
    <citation type="submission" date="2015-12" db="EMBL/GenBank/DDBJ databases">
        <title>The genome of Folsomia candida.</title>
        <authorList>
            <person name="Faddeeva A."/>
            <person name="Derks M.F."/>
            <person name="Anvar Y."/>
            <person name="Smit S."/>
            <person name="Van Straalen N."/>
            <person name="Roelofs D."/>
        </authorList>
    </citation>
    <scope>NUCLEOTIDE SEQUENCE [LARGE SCALE GENOMIC DNA]</scope>
    <source>
        <strain evidence="2 3">VU population</strain>
        <tissue evidence="2">Whole body</tissue>
    </source>
</reference>
<dbReference type="SUPFAM" id="SSF46938">
    <property type="entry name" value="CRAL/TRIO N-terminal domain"/>
    <property type="match status" value="1"/>
</dbReference>
<evidence type="ECO:0000259" key="1">
    <source>
        <dbReference type="SMART" id="SM01100"/>
    </source>
</evidence>
<evidence type="ECO:0000313" key="3">
    <source>
        <dbReference type="Proteomes" id="UP000198287"/>
    </source>
</evidence>
<dbReference type="OrthoDB" id="1434354at2759"/>
<sequence length="167" mass="19889">MDIERISSLPTFHPYSDLEYQKLIEFRAKVQNLLQTEYQKDDSFLIRWLRARDLNLIRAEEMLRASLKWRQDNDVDNILKCDDIPEEVKKMSPVAYSGISTEGYATFVVPFGRHDTRYLVEKYGVEEMLRIQIMHSQNRFNRNFSSNFHNNYADSSHRESISPSRFE</sequence>
<dbReference type="InterPro" id="IPR051064">
    <property type="entry name" value="SEC14/CRAL-TRIO_domain"/>
</dbReference>
<feature type="domain" description="CRAL/TRIO N-terminal" evidence="1">
    <location>
        <begin position="41"/>
        <end position="66"/>
    </location>
</feature>
<comment type="caution">
    <text evidence="2">The sequence shown here is derived from an EMBL/GenBank/DDBJ whole genome shotgun (WGS) entry which is preliminary data.</text>
</comment>
<name>A0A226D3N1_FOLCA</name>
<dbReference type="PANTHER" id="PTHR23324">
    <property type="entry name" value="SEC14 RELATED PROTEIN"/>
    <property type="match status" value="1"/>
</dbReference>
<dbReference type="SMART" id="SM01100">
    <property type="entry name" value="CRAL_TRIO_N"/>
    <property type="match status" value="1"/>
</dbReference>
<dbReference type="Proteomes" id="UP000198287">
    <property type="component" value="Unassembled WGS sequence"/>
</dbReference>
<gene>
    <name evidence="2" type="ORF">Fcan01_25967</name>
</gene>
<dbReference type="InterPro" id="IPR011074">
    <property type="entry name" value="CRAL/TRIO_N_dom"/>
</dbReference>
<organism evidence="2 3">
    <name type="scientific">Folsomia candida</name>
    <name type="common">Springtail</name>
    <dbReference type="NCBI Taxonomy" id="158441"/>
    <lineage>
        <taxon>Eukaryota</taxon>
        <taxon>Metazoa</taxon>
        <taxon>Ecdysozoa</taxon>
        <taxon>Arthropoda</taxon>
        <taxon>Hexapoda</taxon>
        <taxon>Collembola</taxon>
        <taxon>Entomobryomorpha</taxon>
        <taxon>Isotomoidea</taxon>
        <taxon>Isotomidae</taxon>
        <taxon>Proisotominae</taxon>
        <taxon>Folsomia</taxon>
    </lineage>
</organism>
<dbReference type="GO" id="GO:0005737">
    <property type="term" value="C:cytoplasm"/>
    <property type="evidence" value="ECO:0007669"/>
    <property type="project" value="TreeGrafter"/>
</dbReference>
<dbReference type="AlphaFoldDB" id="A0A226D3N1"/>
<proteinExistence type="predicted"/>
<keyword evidence="3" id="KW-1185">Reference proteome</keyword>
<evidence type="ECO:0000313" key="2">
    <source>
        <dbReference type="EMBL" id="OXA39357.1"/>
    </source>
</evidence>
<dbReference type="PANTHER" id="PTHR23324:SF83">
    <property type="entry name" value="SEC14-LIKE PROTEIN 2"/>
    <property type="match status" value="1"/>
</dbReference>